<evidence type="ECO:0000256" key="1">
    <source>
        <dbReference type="ARBA" id="ARBA00004477"/>
    </source>
</evidence>
<keyword evidence="5 6" id="KW-0472">Membrane</keyword>
<evidence type="ECO:0008006" key="9">
    <source>
        <dbReference type="Google" id="ProtNLM"/>
    </source>
</evidence>
<dbReference type="InterPro" id="IPR021013">
    <property type="entry name" value="ATPase_Vma12"/>
</dbReference>
<name>A0A9P4JDN0_9PLEO</name>
<sequence length="265" mass="30125">MVLLTMTPAIVQAIQRGQEFWEEAFQQLQIPSDPSLADPNVGKPISHSQLIGISKLLKQDEAYENDWRLSTLLKGSKIYIPPPPPKKEPTPEYKALMERLRKEEEARAYERMIHPPIDPETFQQRFPVSPHAHLYPTAADLGEEVDEVTYADVHRQMILIINVLVSIIACSVFIWIAARHWSTPKRLGLSMAGSGVIAIAEIVIYSGYVRKVQEAKLREKKKPEIKEVVETWVIDGAAGKKSTLVPSMRNKEVEEGMRHRHGKHR</sequence>
<accession>A0A9P4JDN0</accession>
<dbReference type="Proteomes" id="UP000799536">
    <property type="component" value="Unassembled WGS sequence"/>
</dbReference>
<keyword evidence="3" id="KW-0256">Endoplasmic reticulum</keyword>
<evidence type="ECO:0000256" key="3">
    <source>
        <dbReference type="ARBA" id="ARBA00022824"/>
    </source>
</evidence>
<dbReference type="EMBL" id="ML994226">
    <property type="protein sequence ID" value="KAF2197522.1"/>
    <property type="molecule type" value="Genomic_DNA"/>
</dbReference>
<proteinExistence type="predicted"/>
<protein>
    <recommendedName>
        <fullName evidence="9">ATPase, vacuolar ER assembly factor, Vma12</fullName>
    </recommendedName>
</protein>
<evidence type="ECO:0000256" key="6">
    <source>
        <dbReference type="SAM" id="Phobius"/>
    </source>
</evidence>
<dbReference type="AlphaFoldDB" id="A0A9P4JDN0"/>
<dbReference type="Pfam" id="PF11712">
    <property type="entry name" value="Vma12"/>
    <property type="match status" value="1"/>
</dbReference>
<evidence type="ECO:0000256" key="5">
    <source>
        <dbReference type="ARBA" id="ARBA00023136"/>
    </source>
</evidence>
<evidence type="ECO:0000313" key="7">
    <source>
        <dbReference type="EMBL" id="KAF2197522.1"/>
    </source>
</evidence>
<dbReference type="GO" id="GO:0070072">
    <property type="term" value="P:vacuolar proton-transporting V-type ATPase complex assembly"/>
    <property type="evidence" value="ECO:0007669"/>
    <property type="project" value="InterPro"/>
</dbReference>
<evidence type="ECO:0000256" key="2">
    <source>
        <dbReference type="ARBA" id="ARBA00022692"/>
    </source>
</evidence>
<dbReference type="PANTHER" id="PTHR31394">
    <property type="entry name" value="TRANSMEMBRANE PROTEIN 199"/>
    <property type="match status" value="1"/>
</dbReference>
<reference evidence="7" key="1">
    <citation type="journal article" date="2020" name="Stud. Mycol.">
        <title>101 Dothideomycetes genomes: a test case for predicting lifestyles and emergence of pathogens.</title>
        <authorList>
            <person name="Haridas S."/>
            <person name="Albert R."/>
            <person name="Binder M."/>
            <person name="Bloem J."/>
            <person name="Labutti K."/>
            <person name="Salamov A."/>
            <person name="Andreopoulos B."/>
            <person name="Baker S."/>
            <person name="Barry K."/>
            <person name="Bills G."/>
            <person name="Bluhm B."/>
            <person name="Cannon C."/>
            <person name="Castanera R."/>
            <person name="Culley D."/>
            <person name="Daum C."/>
            <person name="Ezra D."/>
            <person name="Gonzalez J."/>
            <person name="Henrissat B."/>
            <person name="Kuo A."/>
            <person name="Liang C."/>
            <person name="Lipzen A."/>
            <person name="Lutzoni F."/>
            <person name="Magnuson J."/>
            <person name="Mondo S."/>
            <person name="Nolan M."/>
            <person name="Ohm R."/>
            <person name="Pangilinan J."/>
            <person name="Park H.-J."/>
            <person name="Ramirez L."/>
            <person name="Alfaro M."/>
            <person name="Sun H."/>
            <person name="Tritt A."/>
            <person name="Yoshinaga Y."/>
            <person name="Zwiers L.-H."/>
            <person name="Turgeon B."/>
            <person name="Goodwin S."/>
            <person name="Spatafora J."/>
            <person name="Crous P."/>
            <person name="Grigoriev I."/>
        </authorList>
    </citation>
    <scope>NUCLEOTIDE SEQUENCE</scope>
    <source>
        <strain evidence="7">ATCC 74209</strain>
    </source>
</reference>
<feature type="transmembrane region" description="Helical" evidence="6">
    <location>
        <begin position="189"/>
        <end position="208"/>
    </location>
</feature>
<dbReference type="OrthoDB" id="19981at2759"/>
<keyword evidence="8" id="KW-1185">Reference proteome</keyword>
<comment type="caution">
    <text evidence="7">The sequence shown here is derived from an EMBL/GenBank/DDBJ whole genome shotgun (WGS) entry which is preliminary data.</text>
</comment>
<keyword evidence="4 6" id="KW-1133">Transmembrane helix</keyword>
<keyword evidence="2 6" id="KW-0812">Transmembrane</keyword>
<evidence type="ECO:0000313" key="8">
    <source>
        <dbReference type="Proteomes" id="UP000799536"/>
    </source>
</evidence>
<comment type="subcellular location">
    <subcellularLocation>
        <location evidence="1">Endoplasmic reticulum membrane</location>
        <topology evidence="1">Multi-pass membrane protein</topology>
    </subcellularLocation>
</comment>
<evidence type="ECO:0000256" key="4">
    <source>
        <dbReference type="ARBA" id="ARBA00022989"/>
    </source>
</evidence>
<dbReference type="GO" id="GO:0005789">
    <property type="term" value="C:endoplasmic reticulum membrane"/>
    <property type="evidence" value="ECO:0007669"/>
    <property type="project" value="UniProtKB-SubCell"/>
</dbReference>
<feature type="transmembrane region" description="Helical" evidence="6">
    <location>
        <begin position="157"/>
        <end position="177"/>
    </location>
</feature>
<gene>
    <name evidence="7" type="ORF">GQ43DRAFT_201831</name>
</gene>
<organism evidence="7 8">
    <name type="scientific">Delitschia confertaspora ATCC 74209</name>
    <dbReference type="NCBI Taxonomy" id="1513339"/>
    <lineage>
        <taxon>Eukaryota</taxon>
        <taxon>Fungi</taxon>
        <taxon>Dikarya</taxon>
        <taxon>Ascomycota</taxon>
        <taxon>Pezizomycotina</taxon>
        <taxon>Dothideomycetes</taxon>
        <taxon>Pleosporomycetidae</taxon>
        <taxon>Pleosporales</taxon>
        <taxon>Delitschiaceae</taxon>
        <taxon>Delitschia</taxon>
    </lineage>
</organism>
<dbReference type="PANTHER" id="PTHR31394:SF1">
    <property type="entry name" value="TRANSMEMBRANE PROTEIN 199"/>
    <property type="match status" value="1"/>
</dbReference>